<feature type="transmembrane region" description="Helical" evidence="1">
    <location>
        <begin position="81"/>
        <end position="102"/>
    </location>
</feature>
<dbReference type="AlphaFoldDB" id="A0A9P3UPH5"/>
<evidence type="ECO:0000313" key="3">
    <source>
        <dbReference type="EMBL" id="GLB42774.1"/>
    </source>
</evidence>
<feature type="transmembrane region" description="Helical" evidence="1">
    <location>
        <begin position="169"/>
        <end position="186"/>
    </location>
</feature>
<dbReference type="OrthoDB" id="3341843at2759"/>
<sequence length="321" mass="36460">MSALGVYQLRVKKAHVTFATTTILSYDLLCTLDREVKYIWSNPWNMGSLLFIINRYLPFIDTGIELRLTTTPTTPRTCRTLNLIITAILNFGVLFSEIILILRTYAIWNRSRPVLVLLCLLALAISSSFLFVVVYACHVLQYGPMLEAPNDFPFGCNISRGIHSTTSKYYILVLASETIISILTMVRGFQHRNTRSRWLSQLYRDGLFFYFYMLVVTVSNITIMFHSQELDHKDHLANLQRVVHSICCNRVILDIQSSQDSIQATQFAGARDGGRTMTEFFTTVGPELYDSEIDDPVHEMTTLPSEAGATFPSSGVSRLRK</sequence>
<reference evidence="3" key="1">
    <citation type="submission" date="2022-07" db="EMBL/GenBank/DDBJ databases">
        <title>The genome of Lyophyllum shimeji provides insight into the initial evolution of ectomycorrhizal fungal genome.</title>
        <authorList>
            <person name="Kobayashi Y."/>
            <person name="Shibata T."/>
            <person name="Hirakawa H."/>
            <person name="Shigenobu S."/>
            <person name="Nishiyama T."/>
            <person name="Yamada A."/>
            <person name="Hasebe M."/>
            <person name="Kawaguchi M."/>
        </authorList>
    </citation>
    <scope>NUCLEOTIDE SEQUENCE</scope>
    <source>
        <strain evidence="3">AT787</strain>
    </source>
</reference>
<dbReference type="InterPro" id="IPR045340">
    <property type="entry name" value="DUF6533"/>
</dbReference>
<dbReference type="EMBL" id="BRPK01000012">
    <property type="protein sequence ID" value="GLB42774.1"/>
    <property type="molecule type" value="Genomic_DNA"/>
</dbReference>
<evidence type="ECO:0000313" key="4">
    <source>
        <dbReference type="Proteomes" id="UP001063166"/>
    </source>
</evidence>
<dbReference type="Proteomes" id="UP001063166">
    <property type="component" value="Unassembled WGS sequence"/>
</dbReference>
<organism evidence="3 4">
    <name type="scientific">Lyophyllum shimeji</name>
    <name type="common">Hon-shimeji</name>
    <name type="synonym">Tricholoma shimeji</name>
    <dbReference type="NCBI Taxonomy" id="47721"/>
    <lineage>
        <taxon>Eukaryota</taxon>
        <taxon>Fungi</taxon>
        <taxon>Dikarya</taxon>
        <taxon>Basidiomycota</taxon>
        <taxon>Agaricomycotina</taxon>
        <taxon>Agaricomycetes</taxon>
        <taxon>Agaricomycetidae</taxon>
        <taxon>Agaricales</taxon>
        <taxon>Tricholomatineae</taxon>
        <taxon>Lyophyllaceae</taxon>
        <taxon>Lyophyllum</taxon>
    </lineage>
</organism>
<keyword evidence="1" id="KW-0472">Membrane</keyword>
<accession>A0A9P3UPH5</accession>
<feature type="domain" description="DUF6533" evidence="2">
    <location>
        <begin position="16"/>
        <end position="60"/>
    </location>
</feature>
<keyword evidence="1" id="KW-0812">Transmembrane</keyword>
<gene>
    <name evidence="3" type="ORF">LshimejAT787_1202230</name>
</gene>
<evidence type="ECO:0000256" key="1">
    <source>
        <dbReference type="SAM" id="Phobius"/>
    </source>
</evidence>
<dbReference type="Pfam" id="PF20151">
    <property type="entry name" value="DUF6533"/>
    <property type="match status" value="1"/>
</dbReference>
<proteinExistence type="predicted"/>
<feature type="transmembrane region" description="Helical" evidence="1">
    <location>
        <begin position="114"/>
        <end position="136"/>
    </location>
</feature>
<evidence type="ECO:0000259" key="2">
    <source>
        <dbReference type="Pfam" id="PF20151"/>
    </source>
</evidence>
<comment type="caution">
    <text evidence="3">The sequence shown here is derived from an EMBL/GenBank/DDBJ whole genome shotgun (WGS) entry which is preliminary data.</text>
</comment>
<keyword evidence="1" id="KW-1133">Transmembrane helix</keyword>
<feature type="transmembrane region" description="Helical" evidence="1">
    <location>
        <begin position="207"/>
        <end position="225"/>
    </location>
</feature>
<protein>
    <recommendedName>
        <fullName evidence="2">DUF6533 domain-containing protein</fullName>
    </recommendedName>
</protein>
<keyword evidence="4" id="KW-1185">Reference proteome</keyword>
<name>A0A9P3UPH5_LYOSH</name>